<keyword evidence="5" id="KW-1185">Reference proteome</keyword>
<evidence type="ECO:0000259" key="3">
    <source>
        <dbReference type="PROSITE" id="PS50977"/>
    </source>
</evidence>
<proteinExistence type="predicted"/>
<dbReference type="Gene3D" id="1.10.357.10">
    <property type="entry name" value="Tetracycline Repressor, domain 2"/>
    <property type="match status" value="1"/>
</dbReference>
<dbReference type="InterPro" id="IPR009057">
    <property type="entry name" value="Homeodomain-like_sf"/>
</dbReference>
<dbReference type="OrthoDB" id="9810250at2"/>
<reference evidence="4 5" key="1">
    <citation type="submission" date="2017-05" db="EMBL/GenBank/DDBJ databases">
        <title>Lactobacillus nurukis nov., sp. nov., isolated from nuruk.</title>
        <authorList>
            <person name="Kim S.-J."/>
        </authorList>
    </citation>
    <scope>NUCLEOTIDE SEQUENCE [LARGE SCALE GENOMIC DNA]</scope>
    <source>
        <strain evidence="4 5">SYF10-1a</strain>
    </source>
</reference>
<dbReference type="AlphaFoldDB" id="A0A2N7ATF2"/>
<dbReference type="RefSeq" id="WP_102196430.1">
    <property type="nucleotide sequence ID" value="NZ_NIPR01000030.1"/>
</dbReference>
<comment type="caution">
    <text evidence="4">The sequence shown here is derived from an EMBL/GenBank/DDBJ whole genome shotgun (WGS) entry which is preliminary data.</text>
</comment>
<dbReference type="PROSITE" id="PS50977">
    <property type="entry name" value="HTH_TETR_2"/>
    <property type="match status" value="1"/>
</dbReference>
<protein>
    <submittedName>
        <fullName evidence="4">Transcriptional regulator</fullName>
    </submittedName>
</protein>
<organism evidence="4 5">
    <name type="scientific">Companilactobacillus nuruki</name>
    <dbReference type="NCBI Taxonomy" id="1993540"/>
    <lineage>
        <taxon>Bacteria</taxon>
        <taxon>Bacillati</taxon>
        <taxon>Bacillota</taxon>
        <taxon>Bacilli</taxon>
        <taxon>Lactobacillales</taxon>
        <taxon>Lactobacillaceae</taxon>
        <taxon>Companilactobacillus</taxon>
    </lineage>
</organism>
<evidence type="ECO:0000313" key="4">
    <source>
        <dbReference type="EMBL" id="PMD69163.1"/>
    </source>
</evidence>
<dbReference type="PANTHER" id="PTHR43479">
    <property type="entry name" value="ACREF/ENVCD OPERON REPRESSOR-RELATED"/>
    <property type="match status" value="1"/>
</dbReference>
<evidence type="ECO:0000256" key="1">
    <source>
        <dbReference type="ARBA" id="ARBA00023125"/>
    </source>
</evidence>
<dbReference type="InterPro" id="IPR050624">
    <property type="entry name" value="HTH-type_Tx_Regulator"/>
</dbReference>
<feature type="domain" description="HTH tetR-type" evidence="3">
    <location>
        <begin position="9"/>
        <end position="69"/>
    </location>
</feature>
<dbReference type="Proteomes" id="UP000235649">
    <property type="component" value="Unassembled WGS sequence"/>
</dbReference>
<gene>
    <name evidence="4" type="ORF">CBP76_08270</name>
</gene>
<evidence type="ECO:0000313" key="5">
    <source>
        <dbReference type="Proteomes" id="UP000235649"/>
    </source>
</evidence>
<sequence>MKKVDLRVQKTNTALQLAFRKLTRTTSYHSITVKKLTDMAGINRKTFYLHYDSIDDFSNTIVDEISEKLINIITGKPLKETLSKPGYIFDSVFDFFEQSRDFYTFMMTSDEYGFLSKKVESKVTEGFAKGLQEEFILSDLDAYTCASFLTRNTLMMFRLYNSGKVSIDKREFRDRLIRLNTSGLSSFIAVPRKLNK</sequence>
<name>A0A2N7ATF2_9LACO</name>
<dbReference type="EMBL" id="NIPR01000030">
    <property type="protein sequence ID" value="PMD69163.1"/>
    <property type="molecule type" value="Genomic_DNA"/>
</dbReference>
<feature type="DNA-binding region" description="H-T-H motif" evidence="2">
    <location>
        <begin position="32"/>
        <end position="51"/>
    </location>
</feature>
<dbReference type="GO" id="GO:0003677">
    <property type="term" value="F:DNA binding"/>
    <property type="evidence" value="ECO:0007669"/>
    <property type="project" value="UniProtKB-UniRule"/>
</dbReference>
<dbReference type="PANTHER" id="PTHR43479:SF7">
    <property type="entry name" value="TETR-FAMILY TRANSCRIPTIONAL REGULATOR"/>
    <property type="match status" value="1"/>
</dbReference>
<accession>A0A2N7ATF2</accession>
<keyword evidence="1 2" id="KW-0238">DNA-binding</keyword>
<dbReference type="SUPFAM" id="SSF46689">
    <property type="entry name" value="Homeodomain-like"/>
    <property type="match status" value="1"/>
</dbReference>
<dbReference type="InterPro" id="IPR001647">
    <property type="entry name" value="HTH_TetR"/>
</dbReference>
<evidence type="ECO:0000256" key="2">
    <source>
        <dbReference type="PROSITE-ProRule" id="PRU00335"/>
    </source>
</evidence>